<dbReference type="HAMAP" id="MF_00484">
    <property type="entry name" value="Glycogen_synth"/>
    <property type="match status" value="1"/>
</dbReference>
<dbReference type="InterPro" id="IPR011835">
    <property type="entry name" value="GS/SS"/>
</dbReference>
<dbReference type="GO" id="GO:0004373">
    <property type="term" value="F:alpha-1,4-glucan glucosyltransferase (UDP-glucose donor) activity"/>
    <property type="evidence" value="ECO:0007669"/>
    <property type="project" value="InterPro"/>
</dbReference>
<evidence type="ECO:0000256" key="5">
    <source>
        <dbReference type="ARBA" id="ARBA00012588"/>
    </source>
</evidence>
<reference evidence="14 15" key="1">
    <citation type="submission" date="2016-03" db="EMBL/GenBank/DDBJ databases">
        <authorList>
            <person name="Ploux O."/>
        </authorList>
    </citation>
    <scope>NUCLEOTIDE SEQUENCE [LARGE SCALE GENOMIC DNA]</scope>
    <source>
        <strain evidence="14 15">R-45370</strain>
    </source>
</reference>
<dbReference type="AlphaFoldDB" id="A0A177NKS0"/>
<dbReference type="PANTHER" id="PTHR45825">
    <property type="entry name" value="GRANULE-BOUND STARCH SYNTHASE 1, CHLOROPLASTIC/AMYLOPLASTIC"/>
    <property type="match status" value="1"/>
</dbReference>
<proteinExistence type="inferred from homology"/>
<protein>
    <recommendedName>
        <fullName evidence="6 11">Glycogen synthase</fullName>
        <ecNumber evidence="5 11">2.4.1.21</ecNumber>
    </recommendedName>
    <alternativeName>
        <fullName evidence="10 11">Starch [bacterial glycogen] synthase</fullName>
    </alternativeName>
</protein>
<evidence type="ECO:0000256" key="11">
    <source>
        <dbReference type="HAMAP-Rule" id="MF_00484"/>
    </source>
</evidence>
<evidence type="ECO:0000256" key="9">
    <source>
        <dbReference type="ARBA" id="ARBA00023056"/>
    </source>
</evidence>
<sequence length="477" mass="53017">MKKILFASSETQPLIKTGGLADVAGSLPIALTELGQDVRIIMPNYASIKDCDPGRYLCTVRVNNADVNLLETRLPNSNVIIWLVDYPAFFGHPGNPYNDESGNPWPDIGDRFALFCRIVVEVAMDRAYLDWKPDVVHCNDWQTGLVPALLSLEEYRPSTVFTIHNMAYQGIFPSNTYTLLNLPGQLWHTDGLEYHGMLSFIKGGLSYSDWITTVSPTYAQEIQTPEFGYGLEGLLGHRQHTLSGIINGIDNNAWDPQTDPKIAQTYSNRTLSKKVINKTALQARLGLPVTPELPMLSLIGRLVDQKGIDLVLSCLKEMAGMPLQFVLLGSGDTSIQVRLQDFARLYPDKISITIGYDENLAHQIEAGADMFLMPSRFEPCGLNQMYSQRYGTLPIVRKTGGLADTVVDTLPQSLANGSASGFVFKDAVPGALMETIKRALVLHANRPLWQKLQRNAMGKDFSWENSANQYLALYREI</sequence>
<evidence type="ECO:0000256" key="1">
    <source>
        <dbReference type="ARBA" id="ARBA00001478"/>
    </source>
</evidence>
<dbReference type="STRING" id="980561.A1359_05870"/>
<evidence type="ECO:0000259" key="13">
    <source>
        <dbReference type="Pfam" id="PF08323"/>
    </source>
</evidence>
<comment type="catalytic activity">
    <reaction evidence="1 11">
        <text>[(1-&gt;4)-alpha-D-glucosyl](n) + ADP-alpha-D-glucose = [(1-&gt;4)-alpha-D-glucosyl](n+1) + ADP + H(+)</text>
        <dbReference type="Rhea" id="RHEA:18189"/>
        <dbReference type="Rhea" id="RHEA-COMP:9584"/>
        <dbReference type="Rhea" id="RHEA-COMP:9587"/>
        <dbReference type="ChEBI" id="CHEBI:15378"/>
        <dbReference type="ChEBI" id="CHEBI:15444"/>
        <dbReference type="ChEBI" id="CHEBI:57498"/>
        <dbReference type="ChEBI" id="CHEBI:456216"/>
        <dbReference type="EC" id="2.4.1.21"/>
    </reaction>
</comment>
<dbReference type="NCBIfam" id="TIGR02095">
    <property type="entry name" value="glgA"/>
    <property type="match status" value="1"/>
</dbReference>
<evidence type="ECO:0000256" key="7">
    <source>
        <dbReference type="ARBA" id="ARBA00022676"/>
    </source>
</evidence>
<dbReference type="SUPFAM" id="SSF53756">
    <property type="entry name" value="UDP-Glycosyltransferase/glycogen phosphorylase"/>
    <property type="match status" value="1"/>
</dbReference>
<feature type="domain" description="Starch synthase catalytic" evidence="13">
    <location>
        <begin position="3"/>
        <end position="235"/>
    </location>
</feature>
<evidence type="ECO:0000256" key="2">
    <source>
        <dbReference type="ARBA" id="ARBA00002764"/>
    </source>
</evidence>
<dbReference type="EMBL" id="LUUI01000087">
    <property type="protein sequence ID" value="OAI17620.1"/>
    <property type="molecule type" value="Genomic_DNA"/>
</dbReference>
<dbReference type="NCBIfam" id="NF001899">
    <property type="entry name" value="PRK00654.1-2"/>
    <property type="match status" value="1"/>
</dbReference>
<dbReference type="Gene3D" id="3.40.50.2000">
    <property type="entry name" value="Glycogen Phosphorylase B"/>
    <property type="match status" value="2"/>
</dbReference>
<dbReference type="GO" id="GO:0005978">
    <property type="term" value="P:glycogen biosynthetic process"/>
    <property type="evidence" value="ECO:0007669"/>
    <property type="project" value="UniProtKB-UniRule"/>
</dbReference>
<evidence type="ECO:0000256" key="8">
    <source>
        <dbReference type="ARBA" id="ARBA00022679"/>
    </source>
</evidence>
<keyword evidence="7 11" id="KW-0328">Glycosyltransferase</keyword>
<feature type="binding site" evidence="11">
    <location>
        <position position="16"/>
    </location>
    <ligand>
        <name>ADP-alpha-D-glucose</name>
        <dbReference type="ChEBI" id="CHEBI:57498"/>
    </ligand>
</feature>
<dbReference type="Pfam" id="PF08323">
    <property type="entry name" value="Glyco_transf_5"/>
    <property type="match status" value="1"/>
</dbReference>
<comment type="caution">
    <text evidence="14">The sequence shown here is derived from an EMBL/GenBank/DDBJ whole genome shotgun (WGS) entry which is preliminary data.</text>
</comment>
<dbReference type="GO" id="GO:0009011">
    <property type="term" value="F:alpha-1,4-glucan glucosyltransferase (ADP-glucose donor) activity"/>
    <property type="evidence" value="ECO:0007669"/>
    <property type="project" value="UniProtKB-UniRule"/>
</dbReference>
<evidence type="ECO:0000313" key="15">
    <source>
        <dbReference type="Proteomes" id="UP000078476"/>
    </source>
</evidence>
<evidence type="ECO:0000256" key="10">
    <source>
        <dbReference type="ARBA" id="ARBA00031722"/>
    </source>
</evidence>
<keyword evidence="8 11" id="KW-0808">Transferase</keyword>
<gene>
    <name evidence="11" type="primary">glgA</name>
    <name evidence="14" type="ORF">A1359_05870</name>
</gene>
<evidence type="ECO:0000313" key="14">
    <source>
        <dbReference type="EMBL" id="OAI17620.1"/>
    </source>
</evidence>
<dbReference type="EC" id="2.4.1.21" evidence="5 11"/>
<dbReference type="UniPathway" id="UPA00164"/>
<dbReference type="PANTHER" id="PTHR45825:SF11">
    <property type="entry name" value="ALPHA AMYLASE DOMAIN-CONTAINING PROTEIN"/>
    <property type="match status" value="1"/>
</dbReference>
<name>A0A177NKS0_9GAMM</name>
<comment type="function">
    <text evidence="2 11">Synthesizes alpha-1,4-glucan chains using ADP-glucose.</text>
</comment>
<organism evidence="14 15">
    <name type="scientific">Methylomonas lenta</name>
    <dbReference type="NCBI Taxonomy" id="980561"/>
    <lineage>
        <taxon>Bacteria</taxon>
        <taxon>Pseudomonadati</taxon>
        <taxon>Pseudomonadota</taxon>
        <taxon>Gammaproteobacteria</taxon>
        <taxon>Methylococcales</taxon>
        <taxon>Methylococcaceae</taxon>
        <taxon>Methylomonas</taxon>
    </lineage>
</organism>
<dbReference type="RefSeq" id="WP_066979877.1">
    <property type="nucleotide sequence ID" value="NZ_LUUI01000087.1"/>
</dbReference>
<dbReference type="Proteomes" id="UP000078476">
    <property type="component" value="Unassembled WGS sequence"/>
</dbReference>
<evidence type="ECO:0000259" key="12">
    <source>
        <dbReference type="Pfam" id="PF00534"/>
    </source>
</evidence>
<dbReference type="CDD" id="cd03791">
    <property type="entry name" value="GT5_Glycogen_synthase_DULL1-like"/>
    <property type="match status" value="1"/>
</dbReference>
<dbReference type="InterPro" id="IPR013534">
    <property type="entry name" value="Starch_synth_cat_dom"/>
</dbReference>
<comment type="pathway">
    <text evidence="3 11">Glycan biosynthesis; glycogen biosynthesis.</text>
</comment>
<keyword evidence="15" id="KW-1185">Reference proteome</keyword>
<dbReference type="InterPro" id="IPR001296">
    <property type="entry name" value="Glyco_trans_1"/>
</dbReference>
<evidence type="ECO:0000256" key="3">
    <source>
        <dbReference type="ARBA" id="ARBA00004964"/>
    </source>
</evidence>
<keyword evidence="9 11" id="KW-0320">Glycogen biosynthesis</keyword>
<dbReference type="Pfam" id="PF00534">
    <property type="entry name" value="Glycos_transf_1"/>
    <property type="match status" value="1"/>
</dbReference>
<accession>A0A177NKS0</accession>
<feature type="domain" description="Glycosyl transferase family 1" evidence="12">
    <location>
        <begin position="295"/>
        <end position="440"/>
    </location>
</feature>
<dbReference type="OrthoDB" id="9808590at2"/>
<evidence type="ECO:0000256" key="4">
    <source>
        <dbReference type="ARBA" id="ARBA00010281"/>
    </source>
</evidence>
<evidence type="ECO:0000256" key="6">
    <source>
        <dbReference type="ARBA" id="ARBA00019935"/>
    </source>
</evidence>
<comment type="similarity">
    <text evidence="4 11">Belongs to the glycosyltransferase 1 family. Bacterial/plant glycogen synthase subfamily.</text>
</comment>